<feature type="non-terminal residue" evidence="3">
    <location>
        <position position="1"/>
    </location>
</feature>
<gene>
    <name evidence="3" type="ORF">EJB05_32945</name>
</gene>
<dbReference type="GO" id="GO:0046982">
    <property type="term" value="F:protein heterodimerization activity"/>
    <property type="evidence" value="ECO:0007669"/>
    <property type="project" value="InterPro"/>
</dbReference>
<accession>A0A5J9U1N8</accession>
<sequence>MDIEIHQEMTMDVENDQEPVTDDVKNHQAPSIDAAQPAIDELGSFLAGVTIPHAGVLPNIHPVLLPKKTVKKASSKEVNSPKKAAVQSPEKA</sequence>
<protein>
    <recommendedName>
        <fullName evidence="2">Histone H2A C-terminal domain-containing protein</fullName>
    </recommendedName>
</protein>
<dbReference type="Gramene" id="TVU16941">
    <property type="protein sequence ID" value="TVU16941"/>
    <property type="gene ID" value="EJB05_32945"/>
</dbReference>
<dbReference type="AlphaFoldDB" id="A0A5J9U1N8"/>
<feature type="region of interest" description="Disordered" evidence="1">
    <location>
        <begin position="70"/>
        <end position="92"/>
    </location>
</feature>
<evidence type="ECO:0000313" key="3">
    <source>
        <dbReference type="EMBL" id="TVU16941.1"/>
    </source>
</evidence>
<dbReference type="InterPro" id="IPR009072">
    <property type="entry name" value="Histone-fold"/>
</dbReference>
<organism evidence="3 4">
    <name type="scientific">Eragrostis curvula</name>
    <name type="common">weeping love grass</name>
    <dbReference type="NCBI Taxonomy" id="38414"/>
    <lineage>
        <taxon>Eukaryota</taxon>
        <taxon>Viridiplantae</taxon>
        <taxon>Streptophyta</taxon>
        <taxon>Embryophyta</taxon>
        <taxon>Tracheophyta</taxon>
        <taxon>Spermatophyta</taxon>
        <taxon>Magnoliopsida</taxon>
        <taxon>Liliopsida</taxon>
        <taxon>Poales</taxon>
        <taxon>Poaceae</taxon>
        <taxon>PACMAD clade</taxon>
        <taxon>Chloridoideae</taxon>
        <taxon>Eragrostideae</taxon>
        <taxon>Eragrostidinae</taxon>
        <taxon>Eragrostis</taxon>
    </lineage>
</organism>
<name>A0A5J9U1N8_9POAL</name>
<evidence type="ECO:0000313" key="4">
    <source>
        <dbReference type="Proteomes" id="UP000324897"/>
    </source>
</evidence>
<dbReference type="EMBL" id="RWGY01000029">
    <property type="protein sequence ID" value="TVU16941.1"/>
    <property type="molecule type" value="Genomic_DNA"/>
</dbReference>
<feature type="compositionally biased region" description="Acidic residues" evidence="1">
    <location>
        <begin position="11"/>
        <end position="21"/>
    </location>
</feature>
<feature type="region of interest" description="Disordered" evidence="1">
    <location>
        <begin position="1"/>
        <end position="28"/>
    </location>
</feature>
<proteinExistence type="predicted"/>
<dbReference type="Proteomes" id="UP000324897">
    <property type="component" value="Chromosome 7"/>
</dbReference>
<reference evidence="3 4" key="1">
    <citation type="journal article" date="2019" name="Sci. Rep.">
        <title>A high-quality genome of Eragrostis curvula grass provides insights into Poaceae evolution and supports new strategies to enhance forage quality.</title>
        <authorList>
            <person name="Carballo J."/>
            <person name="Santos B.A.C.M."/>
            <person name="Zappacosta D."/>
            <person name="Garbus I."/>
            <person name="Selva J.P."/>
            <person name="Gallo C.A."/>
            <person name="Diaz A."/>
            <person name="Albertini E."/>
            <person name="Caccamo M."/>
            <person name="Echenique V."/>
        </authorList>
    </citation>
    <scope>NUCLEOTIDE SEQUENCE [LARGE SCALE GENOMIC DNA]</scope>
    <source>
        <strain evidence="4">cv. Victoria</strain>
        <tissue evidence="3">Leaf</tissue>
    </source>
</reference>
<feature type="domain" description="Histone H2A C-terminal" evidence="2">
    <location>
        <begin position="40"/>
        <end position="73"/>
    </location>
</feature>
<comment type="caution">
    <text evidence="3">The sequence shown here is derived from an EMBL/GenBank/DDBJ whole genome shotgun (WGS) entry which is preliminary data.</text>
</comment>
<evidence type="ECO:0000259" key="2">
    <source>
        <dbReference type="Pfam" id="PF16211"/>
    </source>
</evidence>
<dbReference type="Gene3D" id="1.10.20.10">
    <property type="entry name" value="Histone, subunit A"/>
    <property type="match status" value="1"/>
</dbReference>
<keyword evidence="4" id="KW-1185">Reference proteome</keyword>
<dbReference type="Pfam" id="PF16211">
    <property type="entry name" value="Histone_H2A_C"/>
    <property type="match status" value="1"/>
</dbReference>
<dbReference type="InterPro" id="IPR032454">
    <property type="entry name" value="Histone_H2A_C"/>
</dbReference>
<evidence type="ECO:0000256" key="1">
    <source>
        <dbReference type="SAM" id="MobiDB-lite"/>
    </source>
</evidence>